<evidence type="ECO:0000313" key="2">
    <source>
        <dbReference type="Proteomes" id="UP000183667"/>
    </source>
</evidence>
<protein>
    <submittedName>
        <fullName evidence="1">Uncharacterized protein</fullName>
    </submittedName>
</protein>
<gene>
    <name evidence="1" type="ORF">BGV66_11560</name>
</gene>
<dbReference type="EMBL" id="MEAU01000014">
    <property type="protein sequence ID" value="OJA47749.1"/>
    <property type="molecule type" value="Genomic_DNA"/>
</dbReference>
<dbReference type="AlphaFoldDB" id="A0ABD6Q556"/>
<comment type="caution">
    <text evidence="1">The sequence shown here is derived from an EMBL/GenBank/DDBJ whole genome shotgun (WGS) entry which is preliminary data.</text>
</comment>
<name>A0ABD6Q556_9BURK</name>
<sequence>MSQRVVVALALLTGDAGTVSVLCQLARALISAAEHVGKQIEGVAGCRASGGRGGMAGGGDELIDALLQAASGSASSKSIRERGSSLLARIFRNLQLGRGAALFLGARGVHRLRLSLRNVSFQVGDLARADQAVTVDAGSGAEQ</sequence>
<dbReference type="Proteomes" id="UP000183667">
    <property type="component" value="Unassembled WGS sequence"/>
</dbReference>
<evidence type="ECO:0000313" key="1">
    <source>
        <dbReference type="EMBL" id="OJA47749.1"/>
    </source>
</evidence>
<accession>A0ABD6Q556</accession>
<proteinExistence type="predicted"/>
<reference evidence="2" key="1">
    <citation type="submission" date="2016-08" db="EMBL/GenBank/DDBJ databases">
        <title>Population biology and virulence potential of Burkholderia ubonensis.</title>
        <authorList>
            <person name="Price E.P."/>
            <person name="Currie B.J."/>
            <person name="Wagner D.M."/>
        </authorList>
    </citation>
    <scope>NUCLEOTIDE SEQUENCE [LARGE SCALE GENOMIC DNA]</scope>
    <source>
        <strain evidence="2">MSMB0103</strain>
    </source>
</reference>
<organism evidence="1 2">
    <name type="scientific">Burkholderia ubonensis</name>
    <dbReference type="NCBI Taxonomy" id="101571"/>
    <lineage>
        <taxon>Bacteria</taxon>
        <taxon>Pseudomonadati</taxon>
        <taxon>Pseudomonadota</taxon>
        <taxon>Betaproteobacteria</taxon>
        <taxon>Burkholderiales</taxon>
        <taxon>Burkholderiaceae</taxon>
        <taxon>Burkholderia</taxon>
        <taxon>Burkholderia cepacia complex</taxon>
    </lineage>
</organism>